<protein>
    <recommendedName>
        <fullName evidence="4">Proteasome subunit alpha type-6</fullName>
    </recommendedName>
</protein>
<comment type="similarity">
    <text evidence="8">Belongs to the peptidase T1A family.</text>
</comment>
<evidence type="ECO:0000259" key="9">
    <source>
        <dbReference type="SMART" id="SM00948"/>
    </source>
</evidence>
<evidence type="ECO:0000256" key="3">
    <source>
        <dbReference type="ARBA" id="ARBA00004496"/>
    </source>
</evidence>
<evidence type="ECO:0000256" key="8">
    <source>
        <dbReference type="PROSITE-ProRule" id="PRU00808"/>
    </source>
</evidence>
<evidence type="ECO:0000256" key="2">
    <source>
        <dbReference type="ARBA" id="ARBA00004123"/>
    </source>
</evidence>
<keyword evidence="5" id="KW-0963">Cytoplasm</keyword>
<evidence type="ECO:0000256" key="6">
    <source>
        <dbReference type="ARBA" id="ARBA00022942"/>
    </source>
</evidence>
<evidence type="ECO:0000313" key="10">
    <source>
        <dbReference type="EMBL" id="PAV90856.1"/>
    </source>
</evidence>
<accession>A0A2A2LX86</accession>
<evidence type="ECO:0000256" key="4">
    <source>
        <dbReference type="ARBA" id="ARBA00021332"/>
    </source>
</evidence>
<evidence type="ECO:0000256" key="7">
    <source>
        <dbReference type="ARBA" id="ARBA00023242"/>
    </source>
</evidence>
<dbReference type="GO" id="GO:0005634">
    <property type="term" value="C:nucleus"/>
    <property type="evidence" value="ECO:0007669"/>
    <property type="project" value="UniProtKB-SubCell"/>
</dbReference>
<dbReference type="AlphaFoldDB" id="A0A2A2LX86"/>
<dbReference type="GO" id="GO:0006511">
    <property type="term" value="P:ubiquitin-dependent protein catabolic process"/>
    <property type="evidence" value="ECO:0007669"/>
    <property type="project" value="InterPro"/>
</dbReference>
<feature type="domain" description="Proteasome alpha-type subunits" evidence="9">
    <location>
        <begin position="7"/>
        <end position="29"/>
    </location>
</feature>
<dbReference type="OrthoDB" id="5835702at2759"/>
<dbReference type="EMBL" id="LIAE01006350">
    <property type="protein sequence ID" value="PAV90856.1"/>
    <property type="molecule type" value="Genomic_DNA"/>
</dbReference>
<dbReference type="Pfam" id="PF00227">
    <property type="entry name" value="Proteasome"/>
    <property type="match status" value="1"/>
</dbReference>
<keyword evidence="11" id="KW-1185">Reference proteome</keyword>
<dbReference type="InterPro" id="IPR001353">
    <property type="entry name" value="Proteasome_sua/b"/>
</dbReference>
<dbReference type="PANTHER" id="PTHR11599">
    <property type="entry name" value="PROTEASOME SUBUNIT ALPHA/BETA"/>
    <property type="match status" value="1"/>
</dbReference>
<dbReference type="SUPFAM" id="SSF56235">
    <property type="entry name" value="N-terminal nucleophile aminohydrolases (Ntn hydrolases)"/>
    <property type="match status" value="1"/>
</dbReference>
<dbReference type="InterPro" id="IPR050115">
    <property type="entry name" value="Proteasome_alpha"/>
</dbReference>
<dbReference type="SMART" id="SM00948">
    <property type="entry name" value="Proteasome_A_N"/>
    <property type="match status" value="1"/>
</dbReference>
<dbReference type="CDD" id="cd03754">
    <property type="entry name" value="proteasome_alpha_type_6"/>
    <property type="match status" value="1"/>
</dbReference>
<keyword evidence="6 8" id="KW-0647">Proteasome</keyword>
<dbReference type="InterPro" id="IPR000426">
    <property type="entry name" value="Proteasome_asu_N"/>
</dbReference>
<dbReference type="Pfam" id="PF10584">
    <property type="entry name" value="Proteasome_A_N"/>
    <property type="match status" value="1"/>
</dbReference>
<dbReference type="InterPro" id="IPR029055">
    <property type="entry name" value="Ntn_hydrolases_N"/>
</dbReference>
<dbReference type="GO" id="GO:0019773">
    <property type="term" value="C:proteasome core complex, alpha-subunit complex"/>
    <property type="evidence" value="ECO:0007669"/>
    <property type="project" value="UniProtKB-UniRule"/>
</dbReference>
<proteinExistence type="inferred from homology"/>
<organism evidence="10 11">
    <name type="scientific">Diploscapter pachys</name>
    <dbReference type="NCBI Taxonomy" id="2018661"/>
    <lineage>
        <taxon>Eukaryota</taxon>
        <taxon>Metazoa</taxon>
        <taxon>Ecdysozoa</taxon>
        <taxon>Nematoda</taxon>
        <taxon>Chromadorea</taxon>
        <taxon>Rhabditida</taxon>
        <taxon>Rhabditina</taxon>
        <taxon>Rhabditomorpha</taxon>
        <taxon>Rhabditoidea</taxon>
        <taxon>Rhabditidae</taxon>
        <taxon>Diploscapter</taxon>
    </lineage>
</organism>
<comment type="subcellular location">
    <subcellularLocation>
        <location evidence="3">Cytoplasm</location>
    </subcellularLocation>
    <subcellularLocation>
        <location evidence="2">Nucleus</location>
    </subcellularLocation>
</comment>
<dbReference type="GO" id="GO:0005737">
    <property type="term" value="C:cytoplasm"/>
    <property type="evidence" value="ECO:0007669"/>
    <property type="project" value="UniProtKB-SubCell"/>
</dbReference>
<dbReference type="InterPro" id="IPR023332">
    <property type="entry name" value="Proteasome_alpha-type"/>
</dbReference>
<comment type="function">
    <text evidence="1">The proteasome is a multicatalytic proteinase complex which is characterized by its ability to cleave peptides with Arg, Phe, Tyr, Leu, and Glu adjacent to the leaving group at neutral or slightly basic pH. The proteasome has an ATP-dependent proteolytic activity.</text>
</comment>
<evidence type="ECO:0000256" key="5">
    <source>
        <dbReference type="ARBA" id="ARBA00022490"/>
    </source>
</evidence>
<reference evidence="10 11" key="1">
    <citation type="journal article" date="2017" name="Curr. Biol.">
        <title>Genome architecture and evolution of a unichromosomal asexual nematode.</title>
        <authorList>
            <person name="Fradin H."/>
            <person name="Zegar C."/>
            <person name="Gutwein M."/>
            <person name="Lucas J."/>
            <person name="Kovtun M."/>
            <person name="Corcoran D."/>
            <person name="Baugh L.R."/>
            <person name="Kiontke K."/>
            <person name="Gunsalus K."/>
            <person name="Fitch D.H."/>
            <person name="Piano F."/>
        </authorList>
    </citation>
    <scope>NUCLEOTIDE SEQUENCE [LARGE SCALE GENOMIC DNA]</scope>
    <source>
        <strain evidence="10">PF1309</strain>
    </source>
</reference>
<dbReference type="Gene3D" id="3.60.20.10">
    <property type="entry name" value="Glutamine Phosphoribosylpyrophosphate, subunit 1, domain 1"/>
    <property type="match status" value="1"/>
</dbReference>
<evidence type="ECO:0000256" key="1">
    <source>
        <dbReference type="ARBA" id="ARBA00002000"/>
    </source>
</evidence>
<sequence>MSRAAGFDRHISIFSPEGRVYQTEYAFKAINSTNLTAVAVKGTDTAVIAVQKRVPDSLIISDSVTSIYNLSPSIGAVAIGIIPDCKFQVRRAQYEAANWKYKNGYDMPVDQLARKIADINQFSTQYAGHRSCGCALIMISYDDEMGPCVFRIDPAGYFRGMRAAAIGVKLTTANSFLEKKLKKKIDYNREEAIELALEGLQSSLGIDVRSKDLEVLVVGKNEQLKKLTTEEIEHHLNQIANRD</sequence>
<dbReference type="Proteomes" id="UP000218231">
    <property type="component" value="Unassembled WGS sequence"/>
</dbReference>
<dbReference type="InterPro" id="IPR034642">
    <property type="entry name" value="Proteasome_subunit_alpha6"/>
</dbReference>
<dbReference type="PROSITE" id="PS51475">
    <property type="entry name" value="PROTEASOME_ALPHA_2"/>
    <property type="match status" value="1"/>
</dbReference>
<gene>
    <name evidence="10" type="ORF">WR25_04865</name>
</gene>
<comment type="caution">
    <text evidence="10">The sequence shown here is derived from an EMBL/GenBank/DDBJ whole genome shotgun (WGS) entry which is preliminary data.</text>
</comment>
<name>A0A2A2LX86_9BILA</name>
<dbReference type="STRING" id="2018661.A0A2A2LX86"/>
<keyword evidence="7" id="KW-0539">Nucleus</keyword>
<evidence type="ECO:0000313" key="11">
    <source>
        <dbReference type="Proteomes" id="UP000218231"/>
    </source>
</evidence>